<feature type="transmembrane region" description="Helical" evidence="10">
    <location>
        <begin position="16"/>
        <end position="36"/>
    </location>
</feature>
<dbReference type="InterPro" id="IPR005828">
    <property type="entry name" value="MFS_sugar_transport-like"/>
</dbReference>
<evidence type="ECO:0000256" key="9">
    <source>
        <dbReference type="RuleBase" id="RU003346"/>
    </source>
</evidence>
<feature type="transmembrane region" description="Helical" evidence="10">
    <location>
        <begin position="323"/>
        <end position="343"/>
    </location>
</feature>
<feature type="transmembrane region" description="Helical" evidence="10">
    <location>
        <begin position="112"/>
        <end position="135"/>
    </location>
</feature>
<feature type="transmembrane region" description="Helical" evidence="10">
    <location>
        <begin position="257"/>
        <end position="281"/>
    </location>
</feature>
<feature type="transmembrane region" description="Helical" evidence="10">
    <location>
        <begin position="397"/>
        <end position="417"/>
    </location>
</feature>
<keyword evidence="3 9" id="KW-0813">Transport</keyword>
<evidence type="ECO:0000256" key="7">
    <source>
        <dbReference type="ARBA" id="ARBA00022989"/>
    </source>
</evidence>
<dbReference type="InterPro" id="IPR020846">
    <property type="entry name" value="MFS_dom"/>
</dbReference>
<feature type="transmembrane region" description="Helical" evidence="10">
    <location>
        <begin position="147"/>
        <end position="167"/>
    </location>
</feature>
<comment type="subcellular location">
    <subcellularLocation>
        <location evidence="1">Cell membrane</location>
        <topology evidence="1">Multi-pass membrane protein</topology>
    </subcellularLocation>
</comment>
<keyword evidence="7 10" id="KW-1133">Transmembrane helix</keyword>
<feature type="transmembrane region" description="Helical" evidence="10">
    <location>
        <begin position="293"/>
        <end position="316"/>
    </location>
</feature>
<dbReference type="InterPro" id="IPR005829">
    <property type="entry name" value="Sugar_transporter_CS"/>
</dbReference>
<feature type="transmembrane region" description="Helical" evidence="10">
    <location>
        <begin position="355"/>
        <end position="377"/>
    </location>
</feature>
<evidence type="ECO:0000256" key="5">
    <source>
        <dbReference type="ARBA" id="ARBA00022597"/>
    </source>
</evidence>
<dbReference type="InterPro" id="IPR036259">
    <property type="entry name" value="MFS_trans_sf"/>
</dbReference>
<gene>
    <name evidence="12" type="ORF">SAMN04489747_1441</name>
</gene>
<evidence type="ECO:0000256" key="2">
    <source>
        <dbReference type="ARBA" id="ARBA00010992"/>
    </source>
</evidence>
<dbReference type="EMBL" id="LT629688">
    <property type="protein sequence ID" value="SDD65122.1"/>
    <property type="molecule type" value="Genomic_DNA"/>
</dbReference>
<dbReference type="PRINTS" id="PR00171">
    <property type="entry name" value="SUGRTRNSPORT"/>
</dbReference>
<dbReference type="InterPro" id="IPR050814">
    <property type="entry name" value="Myo-inositol_Transporter"/>
</dbReference>
<protein>
    <submittedName>
        <fullName evidence="12">MFS transporter, sugar porter (SP) family</fullName>
    </submittedName>
</protein>
<dbReference type="PANTHER" id="PTHR48020">
    <property type="entry name" value="PROTON MYO-INOSITOL COTRANSPORTER"/>
    <property type="match status" value="1"/>
</dbReference>
<feature type="transmembrane region" description="Helical" evidence="10">
    <location>
        <begin position="173"/>
        <end position="194"/>
    </location>
</feature>
<dbReference type="PROSITE" id="PS00216">
    <property type="entry name" value="SUGAR_TRANSPORT_1"/>
    <property type="match status" value="1"/>
</dbReference>
<dbReference type="AlphaFoldDB" id="A0A1G6WGX1"/>
<evidence type="ECO:0000256" key="8">
    <source>
        <dbReference type="ARBA" id="ARBA00023136"/>
    </source>
</evidence>
<dbReference type="Proteomes" id="UP000198546">
    <property type="component" value="Chromosome i"/>
</dbReference>
<feature type="transmembrane region" description="Helical" evidence="10">
    <location>
        <begin position="60"/>
        <end position="77"/>
    </location>
</feature>
<evidence type="ECO:0000256" key="1">
    <source>
        <dbReference type="ARBA" id="ARBA00004651"/>
    </source>
</evidence>
<keyword evidence="4" id="KW-1003">Cell membrane</keyword>
<feature type="transmembrane region" description="Helical" evidence="10">
    <location>
        <begin position="89"/>
        <end position="106"/>
    </location>
</feature>
<name>A0A1G6WGX1_9ACTN</name>
<organism evidence="12 13">
    <name type="scientific">Auraticoccus monumenti</name>
    <dbReference type="NCBI Taxonomy" id="675864"/>
    <lineage>
        <taxon>Bacteria</taxon>
        <taxon>Bacillati</taxon>
        <taxon>Actinomycetota</taxon>
        <taxon>Actinomycetes</taxon>
        <taxon>Propionibacteriales</taxon>
        <taxon>Propionibacteriaceae</taxon>
        <taxon>Auraticoccus</taxon>
    </lineage>
</organism>
<feature type="transmembrane region" description="Helical" evidence="10">
    <location>
        <begin position="423"/>
        <end position="439"/>
    </location>
</feature>
<evidence type="ECO:0000256" key="4">
    <source>
        <dbReference type="ARBA" id="ARBA00022475"/>
    </source>
</evidence>
<evidence type="ECO:0000256" key="3">
    <source>
        <dbReference type="ARBA" id="ARBA00022448"/>
    </source>
</evidence>
<evidence type="ECO:0000256" key="10">
    <source>
        <dbReference type="SAM" id="Phobius"/>
    </source>
</evidence>
<reference evidence="12 13" key="1">
    <citation type="submission" date="2016-10" db="EMBL/GenBank/DDBJ databases">
        <authorList>
            <person name="de Groot N.N."/>
        </authorList>
    </citation>
    <scope>NUCLEOTIDE SEQUENCE [LARGE SCALE GENOMIC DNA]</scope>
    <source>
        <strain evidence="12 13">MON 2.2</strain>
    </source>
</reference>
<dbReference type="FunFam" id="1.20.1250.20:FF:000218">
    <property type="entry name" value="facilitated trehalose transporter Tret1"/>
    <property type="match status" value="1"/>
</dbReference>
<dbReference type="Pfam" id="PF00083">
    <property type="entry name" value="Sugar_tr"/>
    <property type="match status" value="1"/>
</dbReference>
<dbReference type="PROSITE" id="PS50850">
    <property type="entry name" value="MFS"/>
    <property type="match status" value="1"/>
</dbReference>
<evidence type="ECO:0000313" key="12">
    <source>
        <dbReference type="EMBL" id="SDD65122.1"/>
    </source>
</evidence>
<dbReference type="PROSITE" id="PS00217">
    <property type="entry name" value="SUGAR_TRANSPORT_2"/>
    <property type="match status" value="1"/>
</dbReference>
<keyword evidence="13" id="KW-1185">Reference proteome</keyword>
<evidence type="ECO:0000259" key="11">
    <source>
        <dbReference type="PROSITE" id="PS50850"/>
    </source>
</evidence>
<dbReference type="GO" id="GO:0022857">
    <property type="term" value="F:transmembrane transporter activity"/>
    <property type="evidence" value="ECO:0007669"/>
    <property type="project" value="InterPro"/>
</dbReference>
<keyword evidence="5" id="KW-0762">Sugar transport</keyword>
<comment type="similarity">
    <text evidence="2 9">Belongs to the major facilitator superfamily. Sugar transporter (TC 2.A.1.1) family.</text>
</comment>
<dbReference type="OrthoDB" id="4008739at2"/>
<dbReference type="GO" id="GO:0005886">
    <property type="term" value="C:plasma membrane"/>
    <property type="evidence" value="ECO:0007669"/>
    <property type="project" value="UniProtKB-SubCell"/>
</dbReference>
<keyword evidence="6 10" id="KW-0812">Transmembrane</keyword>
<dbReference type="SUPFAM" id="SSF103473">
    <property type="entry name" value="MFS general substrate transporter"/>
    <property type="match status" value="1"/>
</dbReference>
<sequence>MAAPTTRDDVQGSARLTGSIVVVALVSAISGLLYGYDTGIISGALLQITDEFGIGDGMKQVIAASILLGAVIGALTCSRLSESQGRRKTLLLVAVVFVVGALWAALAPNPTMLVLGRLVLGFAVGGATQTAPIYVAELSPTKFRGRLVLFFQIAIGVGIVISTIVGATEVIDWRIAVGAASVPAAFMLIMMLRLPESPRWLAKTGDADGARTALERVRPHGLDVGPELDEVREAVRAEEEQSTRGWRGLREAWVRPALVVGCGVAIFTQLSGIEMIIYYSPTILTDNGFSTSVALRVSVALGVTYLVTQLIGLAIIDRVGRRRLTLITLPGAALALIVLGTFFVTGNSGPEMVPWIIATLIVFMAFTAGGIQLMGWLTGSEIYPLATRAAGAAAQSASLWGTNLLITLTLLSIINTIGTGQTFWLYAAFNVIAFVFLWRKMPELTGRSLEQIEGNLRRGEFTPADFARQPTDDSAPTAPR</sequence>
<proteinExistence type="inferred from homology"/>
<dbReference type="InterPro" id="IPR003663">
    <property type="entry name" value="Sugar/inositol_transpt"/>
</dbReference>
<dbReference type="RefSeq" id="WP_090591938.1">
    <property type="nucleotide sequence ID" value="NZ_LT629688.1"/>
</dbReference>
<accession>A0A1G6WGX1</accession>
<dbReference type="NCBIfam" id="TIGR00879">
    <property type="entry name" value="SP"/>
    <property type="match status" value="1"/>
</dbReference>
<evidence type="ECO:0000256" key="6">
    <source>
        <dbReference type="ARBA" id="ARBA00022692"/>
    </source>
</evidence>
<dbReference type="STRING" id="675864.SAMN04489747_1441"/>
<feature type="domain" description="Major facilitator superfamily (MFS) profile" evidence="11">
    <location>
        <begin position="23"/>
        <end position="445"/>
    </location>
</feature>
<keyword evidence="8 10" id="KW-0472">Membrane</keyword>
<dbReference type="PANTHER" id="PTHR48020:SF12">
    <property type="entry name" value="PROTON MYO-INOSITOL COTRANSPORTER"/>
    <property type="match status" value="1"/>
</dbReference>
<dbReference type="Gene3D" id="1.20.1250.20">
    <property type="entry name" value="MFS general substrate transporter like domains"/>
    <property type="match status" value="1"/>
</dbReference>
<evidence type="ECO:0000313" key="13">
    <source>
        <dbReference type="Proteomes" id="UP000198546"/>
    </source>
</evidence>